<feature type="compositionally biased region" description="Basic and acidic residues" evidence="1">
    <location>
        <begin position="17"/>
        <end position="30"/>
    </location>
</feature>
<dbReference type="OrthoDB" id="4870973at2"/>
<dbReference type="Proteomes" id="UP000295345">
    <property type="component" value="Unassembled WGS sequence"/>
</dbReference>
<protein>
    <submittedName>
        <fullName evidence="2">Uncharacterized protein</fullName>
    </submittedName>
</protein>
<proteinExistence type="predicted"/>
<keyword evidence="3" id="KW-1185">Reference proteome</keyword>
<sequence length="61" mass="6886">MYVLNVIEALFLPGSRHTHDERRRQELTRDEEGDADQGRGPIDLDSGRVLITLPAAPPPHR</sequence>
<evidence type="ECO:0000256" key="1">
    <source>
        <dbReference type="SAM" id="MobiDB-lite"/>
    </source>
</evidence>
<reference evidence="2 3" key="1">
    <citation type="submission" date="2019-03" db="EMBL/GenBank/DDBJ databases">
        <title>Draft genome sequences of novel Actinobacteria.</title>
        <authorList>
            <person name="Sahin N."/>
            <person name="Ay H."/>
            <person name="Saygin H."/>
        </authorList>
    </citation>
    <scope>NUCLEOTIDE SEQUENCE [LARGE SCALE GENOMIC DNA]</scope>
    <source>
        <strain evidence="2 3">DSM 41900</strain>
    </source>
</reference>
<comment type="caution">
    <text evidence="2">The sequence shown here is derived from an EMBL/GenBank/DDBJ whole genome shotgun (WGS) entry which is preliminary data.</text>
</comment>
<dbReference type="EMBL" id="SMKI01000002">
    <property type="protein sequence ID" value="TDC80441.1"/>
    <property type="molecule type" value="Genomic_DNA"/>
</dbReference>
<accession>A0A4R4TQN0</accession>
<dbReference type="InterPro" id="IPR045684">
    <property type="entry name" value="DUF6191"/>
</dbReference>
<evidence type="ECO:0000313" key="3">
    <source>
        <dbReference type="Proteomes" id="UP000295345"/>
    </source>
</evidence>
<organism evidence="2 3">
    <name type="scientific">Streptomyces hainanensis</name>
    <dbReference type="NCBI Taxonomy" id="402648"/>
    <lineage>
        <taxon>Bacteria</taxon>
        <taxon>Bacillati</taxon>
        <taxon>Actinomycetota</taxon>
        <taxon>Actinomycetes</taxon>
        <taxon>Kitasatosporales</taxon>
        <taxon>Streptomycetaceae</taxon>
        <taxon>Streptomyces</taxon>
    </lineage>
</organism>
<name>A0A4R4TQN0_9ACTN</name>
<feature type="region of interest" description="Disordered" evidence="1">
    <location>
        <begin position="14"/>
        <end position="61"/>
    </location>
</feature>
<dbReference type="RefSeq" id="WP_132815324.1">
    <property type="nucleotide sequence ID" value="NZ_SMKI01000002.1"/>
</dbReference>
<dbReference type="AlphaFoldDB" id="A0A4R4TQN0"/>
<gene>
    <name evidence="2" type="ORF">E1283_00455</name>
</gene>
<evidence type="ECO:0000313" key="2">
    <source>
        <dbReference type="EMBL" id="TDC80441.1"/>
    </source>
</evidence>
<dbReference type="Pfam" id="PF19690">
    <property type="entry name" value="DUF6191"/>
    <property type="match status" value="1"/>
</dbReference>